<reference evidence="4" key="1">
    <citation type="journal article" date="2023" name="Insect Mol. Biol.">
        <title>Genome sequencing provides insights into the evolution of gene families encoding plant cell wall-degrading enzymes in longhorned beetles.</title>
        <authorList>
            <person name="Shin N.R."/>
            <person name="Okamura Y."/>
            <person name="Kirsch R."/>
            <person name="Pauchet Y."/>
        </authorList>
    </citation>
    <scope>NUCLEOTIDE SEQUENCE</scope>
    <source>
        <strain evidence="4">RBIC_L_NR</strain>
    </source>
</reference>
<dbReference type="PANTHER" id="PTHR11675:SF43">
    <property type="entry name" value="POLYPEPTIDE N-ACETYLGALACTOSAMINYLTRANSFERASE 1"/>
    <property type="match status" value="1"/>
</dbReference>
<dbReference type="SUPFAM" id="SSF53448">
    <property type="entry name" value="Nucleotide-diphospho-sugar transferases"/>
    <property type="match status" value="1"/>
</dbReference>
<dbReference type="InterPro" id="IPR027791">
    <property type="entry name" value="Galactosyl_T_C"/>
</dbReference>
<dbReference type="GO" id="GO:0005794">
    <property type="term" value="C:Golgi apparatus"/>
    <property type="evidence" value="ECO:0007669"/>
    <property type="project" value="TreeGrafter"/>
</dbReference>
<evidence type="ECO:0000256" key="1">
    <source>
        <dbReference type="ARBA" id="ARBA00022679"/>
    </source>
</evidence>
<keyword evidence="2" id="KW-1015">Disulfide bond</keyword>
<accession>A0AAV8X1P5</accession>
<keyword evidence="5" id="KW-1185">Reference proteome</keyword>
<dbReference type="PANTHER" id="PTHR11675">
    <property type="entry name" value="N-ACETYLGALACTOSAMINYLTRANSFERASE"/>
    <property type="match status" value="1"/>
</dbReference>
<dbReference type="Gene3D" id="3.90.550.10">
    <property type="entry name" value="Spore Coat Polysaccharide Biosynthesis Protein SpsA, Chain A"/>
    <property type="match status" value="1"/>
</dbReference>
<proteinExistence type="predicted"/>
<keyword evidence="1" id="KW-0808">Transferase</keyword>
<organism evidence="4 5">
    <name type="scientific">Rhamnusium bicolor</name>
    <dbReference type="NCBI Taxonomy" id="1586634"/>
    <lineage>
        <taxon>Eukaryota</taxon>
        <taxon>Metazoa</taxon>
        <taxon>Ecdysozoa</taxon>
        <taxon>Arthropoda</taxon>
        <taxon>Hexapoda</taxon>
        <taxon>Insecta</taxon>
        <taxon>Pterygota</taxon>
        <taxon>Neoptera</taxon>
        <taxon>Endopterygota</taxon>
        <taxon>Coleoptera</taxon>
        <taxon>Polyphaga</taxon>
        <taxon>Cucujiformia</taxon>
        <taxon>Chrysomeloidea</taxon>
        <taxon>Cerambycidae</taxon>
        <taxon>Lepturinae</taxon>
        <taxon>Rhagiini</taxon>
        <taxon>Rhamnusium</taxon>
    </lineage>
</organism>
<feature type="domain" description="Galactosyltransferase C-terminal" evidence="3">
    <location>
        <begin position="13"/>
        <end position="71"/>
    </location>
</feature>
<name>A0AAV8X1P5_9CUCU</name>
<sequence>MNDEKDKHKLTPVKSPTMAGGLFAMDRNFFWDIGSYDEQMDGWGGENLEMSFRIWQCGGRLETVSKTIDIRNLFLIFL</sequence>
<dbReference type="GO" id="GO:0004653">
    <property type="term" value="F:polypeptide N-acetylgalactosaminyltransferase activity"/>
    <property type="evidence" value="ECO:0007669"/>
    <property type="project" value="TreeGrafter"/>
</dbReference>
<dbReference type="GO" id="GO:0006493">
    <property type="term" value="P:protein O-linked glycosylation"/>
    <property type="evidence" value="ECO:0007669"/>
    <property type="project" value="TreeGrafter"/>
</dbReference>
<dbReference type="AlphaFoldDB" id="A0AAV8X1P5"/>
<dbReference type="EMBL" id="JANEYF010004053">
    <property type="protein sequence ID" value="KAJ8932391.1"/>
    <property type="molecule type" value="Genomic_DNA"/>
</dbReference>
<dbReference type="InterPro" id="IPR029044">
    <property type="entry name" value="Nucleotide-diphossugar_trans"/>
</dbReference>
<evidence type="ECO:0000256" key="2">
    <source>
        <dbReference type="ARBA" id="ARBA00023157"/>
    </source>
</evidence>
<evidence type="ECO:0000259" key="3">
    <source>
        <dbReference type="Pfam" id="PF02709"/>
    </source>
</evidence>
<evidence type="ECO:0000313" key="5">
    <source>
        <dbReference type="Proteomes" id="UP001162156"/>
    </source>
</evidence>
<gene>
    <name evidence="4" type="ORF">NQ314_014702</name>
</gene>
<dbReference type="Pfam" id="PF02709">
    <property type="entry name" value="Glyco_transf_7C"/>
    <property type="match status" value="1"/>
</dbReference>
<dbReference type="Proteomes" id="UP001162156">
    <property type="component" value="Unassembled WGS sequence"/>
</dbReference>
<protein>
    <recommendedName>
        <fullName evidence="3">Galactosyltransferase C-terminal domain-containing protein</fullName>
    </recommendedName>
</protein>
<evidence type="ECO:0000313" key="4">
    <source>
        <dbReference type="EMBL" id="KAJ8932391.1"/>
    </source>
</evidence>
<comment type="caution">
    <text evidence="4">The sequence shown here is derived from an EMBL/GenBank/DDBJ whole genome shotgun (WGS) entry which is preliminary data.</text>
</comment>